<dbReference type="SUPFAM" id="SSF51101">
    <property type="entry name" value="Mannose-binding lectins"/>
    <property type="match status" value="3"/>
</dbReference>
<reference evidence="5" key="1">
    <citation type="submission" date="2022-06" db="EMBL/GenBank/DDBJ databases">
        <title>Uncovering the hologenomic basis of an extraordinary plant invasion.</title>
        <authorList>
            <person name="Bieker V.C."/>
            <person name="Martin M.D."/>
            <person name="Gilbert T."/>
            <person name="Hodgins K."/>
            <person name="Battlay P."/>
            <person name="Petersen B."/>
            <person name="Wilson J."/>
        </authorList>
    </citation>
    <scope>NUCLEOTIDE SEQUENCE</scope>
    <source>
        <strain evidence="5">AA19_3_7</strain>
        <tissue evidence="5">Leaf</tissue>
    </source>
</reference>
<evidence type="ECO:0000256" key="3">
    <source>
        <dbReference type="ARBA" id="ARBA00022737"/>
    </source>
</evidence>
<dbReference type="GO" id="GO:0030246">
    <property type="term" value="F:carbohydrate binding"/>
    <property type="evidence" value="ECO:0007669"/>
    <property type="project" value="UniProtKB-KW"/>
</dbReference>
<dbReference type="Pfam" id="PF01419">
    <property type="entry name" value="Jacalin"/>
    <property type="match status" value="3"/>
</dbReference>
<name>A0AAD5G594_AMBAR</name>
<dbReference type="PANTHER" id="PTHR47293">
    <property type="entry name" value="JACALIN-RELATED LECTIN 3"/>
    <property type="match status" value="1"/>
</dbReference>
<evidence type="ECO:0000256" key="1">
    <source>
        <dbReference type="ARBA" id="ARBA00006568"/>
    </source>
</evidence>
<evidence type="ECO:0000313" key="6">
    <source>
        <dbReference type="Proteomes" id="UP001206925"/>
    </source>
</evidence>
<dbReference type="InterPro" id="IPR033734">
    <property type="entry name" value="Jacalin-like_lectin_dom_plant"/>
</dbReference>
<protein>
    <recommendedName>
        <fullName evidence="4">Jacalin-type lectin domain-containing protein</fullName>
    </recommendedName>
</protein>
<dbReference type="Proteomes" id="UP001206925">
    <property type="component" value="Unassembled WGS sequence"/>
</dbReference>
<gene>
    <name evidence="5" type="ORF">M8C21_004794</name>
</gene>
<evidence type="ECO:0000259" key="4">
    <source>
        <dbReference type="PROSITE" id="PS51752"/>
    </source>
</evidence>
<dbReference type="EMBL" id="JAMZMK010011018">
    <property type="protein sequence ID" value="KAI7729340.1"/>
    <property type="molecule type" value="Genomic_DNA"/>
</dbReference>
<keyword evidence="3" id="KW-0677">Repeat</keyword>
<dbReference type="InterPro" id="IPR001229">
    <property type="entry name" value="Jacalin-like_lectin_dom"/>
</dbReference>
<proteinExistence type="inferred from homology"/>
<dbReference type="SMART" id="SM00915">
    <property type="entry name" value="Jacalin"/>
    <property type="match status" value="3"/>
</dbReference>
<comment type="similarity">
    <text evidence="1">Belongs to the jacalin lectin family.</text>
</comment>
<comment type="caution">
    <text evidence="5">The sequence shown here is derived from an EMBL/GenBank/DDBJ whole genome shotgun (WGS) entry which is preliminary data.</text>
</comment>
<evidence type="ECO:0000313" key="5">
    <source>
        <dbReference type="EMBL" id="KAI7729340.1"/>
    </source>
</evidence>
<dbReference type="CDD" id="cd09612">
    <property type="entry name" value="Jacalin"/>
    <property type="match status" value="1"/>
</dbReference>
<dbReference type="AlphaFoldDB" id="A0AAD5G594"/>
<dbReference type="PANTHER" id="PTHR47293:SF66">
    <property type="entry name" value="JACALIN-RELATED LECTIN 11-RELATED"/>
    <property type="match status" value="1"/>
</dbReference>
<keyword evidence="6" id="KW-1185">Reference proteome</keyword>
<dbReference type="Gene3D" id="2.100.10.30">
    <property type="entry name" value="Jacalin-like lectin domain"/>
    <property type="match status" value="3"/>
</dbReference>
<feature type="domain" description="Jacalin-type lectin" evidence="4">
    <location>
        <begin position="150"/>
        <end position="300"/>
    </location>
</feature>
<feature type="domain" description="Jacalin-type lectin" evidence="4">
    <location>
        <begin position="318"/>
        <end position="462"/>
    </location>
</feature>
<sequence length="548" mass="60042">LFIICFWHADPPKKEGKHGAIISVRLEIQVILQVASRLDHQVVNRGTNEYLMSISGTSNYLFGSKTQVVTSICFMTNLKLYGPYGNSYGAPFSHDVKDGVVVGFHGRASDYINAIGVYVMPKSLALDSNSKNKCKTMSELCSSMSRMVMPRDVGPWGAGGGKSWDDGVFSTIKQVLVHVGELNVIYALQFEYQKRDGKSVLSQIHGGADGHEIKVVNLDDKGEFIIGVSGCYGPVEGHKGLEAIVSISFHTNKRIHGPYGEELDAGYFSSTPSPGKVILKFKVEIDVENDTDAFSICRQETNNQHWNGNGGTNHFEGWVTHGPWGGSEGNKWVYLPQGCIEKITVEHGNAVDSIKFHNNCTNGEPSSSFFGRNIFSTWAKLTTISIDCPKEYLMSISGTVGSVGSYDALKSICFMTNLNVYGPYGSDVGTAFSYEVKDEVIVGFHGRASILYLTAIGIYAKPKSPAPRPTYTHEAKIKNEYVYNGIAEGTRPVGSMWSDVSSTTGYFIRESAHVDLDFKDEYLTGVSGFYVLVKGNPSSPMLLDPIDY</sequence>
<organism evidence="5 6">
    <name type="scientific">Ambrosia artemisiifolia</name>
    <name type="common">Common ragweed</name>
    <dbReference type="NCBI Taxonomy" id="4212"/>
    <lineage>
        <taxon>Eukaryota</taxon>
        <taxon>Viridiplantae</taxon>
        <taxon>Streptophyta</taxon>
        <taxon>Embryophyta</taxon>
        <taxon>Tracheophyta</taxon>
        <taxon>Spermatophyta</taxon>
        <taxon>Magnoliopsida</taxon>
        <taxon>eudicotyledons</taxon>
        <taxon>Gunneridae</taxon>
        <taxon>Pentapetalae</taxon>
        <taxon>asterids</taxon>
        <taxon>campanulids</taxon>
        <taxon>Asterales</taxon>
        <taxon>Asteraceae</taxon>
        <taxon>Asteroideae</taxon>
        <taxon>Heliantheae alliance</taxon>
        <taxon>Heliantheae</taxon>
        <taxon>Ambrosia</taxon>
    </lineage>
</organism>
<accession>A0AAD5G594</accession>
<keyword evidence="2" id="KW-0430">Lectin</keyword>
<feature type="domain" description="Jacalin-type lectin" evidence="4">
    <location>
        <begin position="1"/>
        <end position="121"/>
    </location>
</feature>
<feature type="non-terminal residue" evidence="5">
    <location>
        <position position="548"/>
    </location>
</feature>
<dbReference type="InterPro" id="IPR036404">
    <property type="entry name" value="Jacalin-like_lectin_dom_sf"/>
</dbReference>
<evidence type="ECO:0000256" key="2">
    <source>
        <dbReference type="ARBA" id="ARBA00022734"/>
    </source>
</evidence>
<dbReference type="PROSITE" id="PS51752">
    <property type="entry name" value="JACALIN_LECTIN"/>
    <property type="match status" value="3"/>
</dbReference>